<dbReference type="GO" id="GO:0042597">
    <property type="term" value="C:periplasmic space"/>
    <property type="evidence" value="ECO:0007669"/>
    <property type="project" value="UniProtKB-ARBA"/>
</dbReference>
<dbReference type="Gene3D" id="3.10.105.10">
    <property type="entry name" value="Dipeptide-binding Protein, Domain 3"/>
    <property type="match status" value="1"/>
</dbReference>
<evidence type="ECO:0000259" key="4">
    <source>
        <dbReference type="Pfam" id="PF00496"/>
    </source>
</evidence>
<dbReference type="RefSeq" id="WP_015777349.1">
    <property type="nucleotide sequence ID" value="NC_013171.1"/>
</dbReference>
<keyword evidence="2" id="KW-0813">Transport</keyword>
<dbReference type="Pfam" id="PF00496">
    <property type="entry name" value="SBP_bac_5"/>
    <property type="match status" value="1"/>
</dbReference>
<feature type="domain" description="Solute-binding protein family 5" evidence="4">
    <location>
        <begin position="77"/>
        <end position="424"/>
    </location>
</feature>
<dbReference type="GO" id="GO:0043190">
    <property type="term" value="C:ATP-binding cassette (ABC) transporter complex"/>
    <property type="evidence" value="ECO:0007669"/>
    <property type="project" value="InterPro"/>
</dbReference>
<proteinExistence type="inferred from homology"/>
<dbReference type="EMBL" id="CP001708">
    <property type="protein sequence ID" value="ACV28436.1"/>
    <property type="molecule type" value="Genomic_DNA"/>
</dbReference>
<keyword evidence="6" id="KW-1185">Reference proteome</keyword>
<organism evidence="5 6">
    <name type="scientific">Anaerococcus prevotii (strain ATCC 9321 / DSM 20548 / JCM 6508 / NCTC 11806 / PC1)</name>
    <name type="common">Peptostreptococcus prevotii</name>
    <name type="synonym">Peptococcus prevotii</name>
    <dbReference type="NCBI Taxonomy" id="525919"/>
    <lineage>
        <taxon>Bacteria</taxon>
        <taxon>Bacillati</taxon>
        <taxon>Bacillota</taxon>
        <taxon>Tissierellia</taxon>
        <taxon>Tissierellales</taxon>
        <taxon>Peptoniphilaceae</taxon>
        <taxon>Anaerococcus</taxon>
    </lineage>
</organism>
<dbReference type="OrthoDB" id="9772924at2"/>
<gene>
    <name evidence="5" type="ordered locus">Apre_0387</name>
</gene>
<dbReference type="GO" id="GO:1904680">
    <property type="term" value="F:peptide transmembrane transporter activity"/>
    <property type="evidence" value="ECO:0007669"/>
    <property type="project" value="TreeGrafter"/>
</dbReference>
<evidence type="ECO:0000256" key="3">
    <source>
        <dbReference type="ARBA" id="ARBA00022729"/>
    </source>
</evidence>
<dbReference type="STRING" id="525919.Apre_0387"/>
<evidence type="ECO:0000256" key="2">
    <source>
        <dbReference type="ARBA" id="ARBA00022448"/>
    </source>
</evidence>
<evidence type="ECO:0000313" key="5">
    <source>
        <dbReference type="EMBL" id="ACV28436.1"/>
    </source>
</evidence>
<dbReference type="InterPro" id="IPR039424">
    <property type="entry name" value="SBP_5"/>
</dbReference>
<name>C7RG25_ANAPD</name>
<reference evidence="5 6" key="1">
    <citation type="journal article" date="2009" name="Stand. Genomic Sci.">
        <title>Complete genome sequence of Anaerococcus prevotii type strain (PC1).</title>
        <authorList>
            <person name="Labutti K."/>
            <person name="Pukall R."/>
            <person name="Steenblock K."/>
            <person name="Glavina Del Rio T."/>
            <person name="Tice H."/>
            <person name="Copeland A."/>
            <person name="Cheng J.F."/>
            <person name="Lucas S."/>
            <person name="Chen F."/>
            <person name="Nolan M."/>
            <person name="Bruce D."/>
            <person name="Goodwin L."/>
            <person name="Pitluck S."/>
            <person name="Ivanova N."/>
            <person name="Mavromatis K."/>
            <person name="Ovchinnikova G."/>
            <person name="Pati A."/>
            <person name="Chen A."/>
            <person name="Palaniappan K."/>
            <person name="Land M."/>
            <person name="Hauser L."/>
            <person name="Chang Y.J."/>
            <person name="Jeffries C.D."/>
            <person name="Chain P."/>
            <person name="Saunders E."/>
            <person name="Brettin T."/>
            <person name="Detter J.C."/>
            <person name="Han C."/>
            <person name="Goker M."/>
            <person name="Bristow J."/>
            <person name="Eisen J.A."/>
            <person name="Markowitz V."/>
            <person name="Hugenholtz P."/>
            <person name="Kyrpides N.C."/>
            <person name="Klenk H.P."/>
            <person name="Lapidus A."/>
        </authorList>
    </citation>
    <scope>NUCLEOTIDE SEQUENCE [LARGE SCALE GENOMIC DNA]</scope>
    <source>
        <strain evidence="6">ATCC 9321 / DSM 20548 / JCM 6508 / NCTC 11806 / PC1</strain>
    </source>
</reference>
<evidence type="ECO:0000313" key="6">
    <source>
        <dbReference type="Proteomes" id="UP000002294"/>
    </source>
</evidence>
<dbReference type="HOGENOM" id="CLU_017028_7_3_9"/>
<dbReference type="PIRSF" id="PIRSF002741">
    <property type="entry name" value="MppA"/>
    <property type="match status" value="1"/>
</dbReference>
<dbReference type="eggNOG" id="COG0747">
    <property type="taxonomic scope" value="Bacteria"/>
</dbReference>
<evidence type="ECO:0000256" key="1">
    <source>
        <dbReference type="ARBA" id="ARBA00005695"/>
    </source>
</evidence>
<dbReference type="GO" id="GO:0015833">
    <property type="term" value="P:peptide transport"/>
    <property type="evidence" value="ECO:0007669"/>
    <property type="project" value="TreeGrafter"/>
</dbReference>
<dbReference type="PANTHER" id="PTHR30290">
    <property type="entry name" value="PERIPLASMIC BINDING COMPONENT OF ABC TRANSPORTER"/>
    <property type="match status" value="1"/>
</dbReference>
<keyword evidence="3" id="KW-0732">Signal</keyword>
<dbReference type="PROSITE" id="PS51257">
    <property type="entry name" value="PROKAR_LIPOPROTEIN"/>
    <property type="match status" value="1"/>
</dbReference>
<dbReference type="AlphaFoldDB" id="C7RG25"/>
<dbReference type="SUPFAM" id="SSF53850">
    <property type="entry name" value="Periplasmic binding protein-like II"/>
    <property type="match status" value="1"/>
</dbReference>
<protein>
    <submittedName>
        <fullName evidence="5">Extracellular solute-binding protein family 5</fullName>
    </submittedName>
</protein>
<dbReference type="Gene3D" id="3.40.190.10">
    <property type="entry name" value="Periplasmic binding protein-like II"/>
    <property type="match status" value="1"/>
</dbReference>
<dbReference type="PANTHER" id="PTHR30290:SF9">
    <property type="entry name" value="OLIGOPEPTIDE-BINDING PROTEIN APPA"/>
    <property type="match status" value="1"/>
</dbReference>
<dbReference type="InterPro" id="IPR030678">
    <property type="entry name" value="Peptide/Ni-bd"/>
</dbReference>
<accession>C7RG25</accession>
<sequence length="503" mass="56582">MKKRNIFVSLALAGLLLTSCGNQDKKENTKTSDAPLKVAMYTEIDSLDPFNATAGDTKTIMDQVFDGLFDVDEDGNLVPDLCESYEISEDGLTYDFKLKEGVKFHNDKDFTADDVYYTYDILAGLTSGEPKSSKFAQIESMEVASPTEIKIKLKEKSNSFIYLNTQPIVQKDYEDNQTKPIGTGPFEFVSYTPGEGMKLKRFDDYHRKDHIAKFADVEILRIADRQTLIMALNNKDVDLATGLTNDELSQIEETCDIHSFPQNLVQVLGLNNDVKPFDDMKVRQAIAYAIDKDEIINTAAGGRASKLVSNFSPALKEYYNDMEEKYPYNPEKAKELLKEAGLEDGFSVKLTVPSDYKYHMDTAELIQAQLGKVGIDVTLDPIEFSTWLSKVYKDKDYEATVSGFVGYVDPIRVIDRYVSTNDKNFINYKSEGYDEAIKAAQSADNKEDIIQNVKDAQEFMAEDAGSVFLTDPDNNQALNKDLTGLKSYPVQKINLEDIEKKND</sequence>
<dbReference type="KEGG" id="apr:Apre_0387"/>
<dbReference type="InterPro" id="IPR000914">
    <property type="entry name" value="SBP_5_dom"/>
</dbReference>
<comment type="similarity">
    <text evidence="1">Belongs to the bacterial solute-binding protein 5 family.</text>
</comment>
<dbReference type="Proteomes" id="UP000002294">
    <property type="component" value="Chromosome"/>
</dbReference>